<sequence>MQIFNSNVDSSPVSATTGRLQKPLDVIMCGNSGLETVRNSVSYRQQQLVEEKANIVQSNNSHRRFSSPIWRLPTENFSGNLLYCLPEDEYLSPTSSLTPMLLTTICRRWREVAPGLPSLWYRLQLEVEHDGWQQRAFATTPVSSDWEDVHPRWDRSEFKTFLTRSKCPLESLTFGCGVSTTNQQREEYASLI</sequence>
<organism evidence="1 2">
    <name type="scientific">Suillus placidus</name>
    <dbReference type="NCBI Taxonomy" id="48579"/>
    <lineage>
        <taxon>Eukaryota</taxon>
        <taxon>Fungi</taxon>
        <taxon>Dikarya</taxon>
        <taxon>Basidiomycota</taxon>
        <taxon>Agaricomycotina</taxon>
        <taxon>Agaricomycetes</taxon>
        <taxon>Agaricomycetidae</taxon>
        <taxon>Boletales</taxon>
        <taxon>Suillineae</taxon>
        <taxon>Suillaceae</taxon>
        <taxon>Suillus</taxon>
    </lineage>
</organism>
<evidence type="ECO:0000313" key="2">
    <source>
        <dbReference type="Proteomes" id="UP000714275"/>
    </source>
</evidence>
<gene>
    <name evidence="1" type="ORF">EV702DRAFT_63880</name>
</gene>
<dbReference type="Proteomes" id="UP000714275">
    <property type="component" value="Unassembled WGS sequence"/>
</dbReference>
<reference evidence="1" key="1">
    <citation type="journal article" date="2020" name="New Phytol.">
        <title>Comparative genomics reveals dynamic genome evolution in host specialist ectomycorrhizal fungi.</title>
        <authorList>
            <person name="Lofgren L.A."/>
            <person name="Nguyen N.H."/>
            <person name="Vilgalys R."/>
            <person name="Ruytinx J."/>
            <person name="Liao H.L."/>
            <person name="Branco S."/>
            <person name="Kuo A."/>
            <person name="LaButti K."/>
            <person name="Lipzen A."/>
            <person name="Andreopoulos W."/>
            <person name="Pangilinan J."/>
            <person name="Riley R."/>
            <person name="Hundley H."/>
            <person name="Na H."/>
            <person name="Barry K."/>
            <person name="Grigoriev I.V."/>
            <person name="Stajich J.E."/>
            <person name="Kennedy P.G."/>
        </authorList>
    </citation>
    <scope>NUCLEOTIDE SEQUENCE</scope>
    <source>
        <strain evidence="1">DOB743</strain>
    </source>
</reference>
<dbReference type="AlphaFoldDB" id="A0A9P6ZHW0"/>
<proteinExistence type="predicted"/>
<dbReference type="OrthoDB" id="3139399at2759"/>
<accession>A0A9P6ZHW0</accession>
<protein>
    <recommendedName>
        <fullName evidence="3">F-box domain-containing protein</fullName>
    </recommendedName>
</protein>
<comment type="caution">
    <text evidence="1">The sequence shown here is derived from an EMBL/GenBank/DDBJ whole genome shotgun (WGS) entry which is preliminary data.</text>
</comment>
<evidence type="ECO:0008006" key="3">
    <source>
        <dbReference type="Google" id="ProtNLM"/>
    </source>
</evidence>
<keyword evidence="2" id="KW-1185">Reference proteome</keyword>
<dbReference type="EMBL" id="JABBWD010000103">
    <property type="protein sequence ID" value="KAG1765846.1"/>
    <property type="molecule type" value="Genomic_DNA"/>
</dbReference>
<name>A0A9P6ZHW0_9AGAM</name>
<evidence type="ECO:0000313" key="1">
    <source>
        <dbReference type="EMBL" id="KAG1765846.1"/>
    </source>
</evidence>